<dbReference type="InterPro" id="IPR027417">
    <property type="entry name" value="P-loop_NTPase"/>
</dbReference>
<dbReference type="SUPFAM" id="SSF52540">
    <property type="entry name" value="P-loop containing nucleoside triphosphate hydrolases"/>
    <property type="match status" value="1"/>
</dbReference>
<accession>A0A939BTJ1</accession>
<gene>
    <name evidence="2" type="ORF">JK386_12390</name>
</gene>
<dbReference type="Gene3D" id="3.40.50.300">
    <property type="entry name" value="P-loop containing nucleotide triphosphate hydrolases"/>
    <property type="match status" value="1"/>
</dbReference>
<feature type="region of interest" description="Disordered" evidence="1">
    <location>
        <begin position="338"/>
        <end position="376"/>
    </location>
</feature>
<name>A0A939BTJ1_9ACTN</name>
<dbReference type="AlphaFoldDB" id="A0A939BTJ1"/>
<evidence type="ECO:0000313" key="2">
    <source>
        <dbReference type="EMBL" id="MBM9460704.1"/>
    </source>
</evidence>
<proteinExistence type="predicted"/>
<evidence type="ECO:0000313" key="3">
    <source>
        <dbReference type="Proteomes" id="UP000663791"/>
    </source>
</evidence>
<dbReference type="EMBL" id="JAERTX010000010">
    <property type="protein sequence ID" value="MBM9460704.1"/>
    <property type="molecule type" value="Genomic_DNA"/>
</dbReference>
<sequence>MARRVFLHAGLPKTGTTYLQRVLWAHREALLDEGLLLPGFGHREHLWAALEVCERDLARRDPRAAGAWERLCAEATAHPGDVLLSHEFFCAATARQAAAVAERLRPAELHLILTARQPAAMLAAGWQESVKNGGVVSLEELASRTGRRELGWWTLDLGGVLHRWAPVVPADRIHVLVLPGPRAPAEQHWHNLAGVLGLSGDHAPPAQVVNPSLGVAQAELLRRVNAHLDDFRVRDVDRGDWIRDLLAERHLAAQAGTPVRLAPEVLTECRRRARAAVDLLAARGVHVVGDPNELLVPEEDPAERGPHGVSSEELLDAATALVASLLRDLREVTAGRSWRDALGLDPRMPAPAPAPAPAPPPAPVQLRAPGPSEPIG</sequence>
<dbReference type="RefSeq" id="WP_205292012.1">
    <property type="nucleotide sequence ID" value="NZ_CP074406.1"/>
</dbReference>
<organism evidence="2 3">
    <name type="scientific">Nocardioides faecalis</name>
    <dbReference type="NCBI Taxonomy" id="2803858"/>
    <lineage>
        <taxon>Bacteria</taxon>
        <taxon>Bacillati</taxon>
        <taxon>Actinomycetota</taxon>
        <taxon>Actinomycetes</taxon>
        <taxon>Propionibacteriales</taxon>
        <taxon>Nocardioidaceae</taxon>
        <taxon>Nocardioides</taxon>
    </lineage>
</organism>
<protein>
    <recommendedName>
        <fullName evidence="4">Sulfotransferase family protein</fullName>
    </recommendedName>
</protein>
<reference evidence="2" key="1">
    <citation type="submission" date="2021-01" db="EMBL/GenBank/DDBJ databases">
        <title>Novel species in genus Nocardioides.</title>
        <authorList>
            <person name="Zhang G."/>
        </authorList>
    </citation>
    <scope>NUCLEOTIDE SEQUENCE</scope>
    <source>
        <strain evidence="2">Zg-536</strain>
    </source>
</reference>
<comment type="caution">
    <text evidence="2">The sequence shown here is derived from an EMBL/GenBank/DDBJ whole genome shotgun (WGS) entry which is preliminary data.</text>
</comment>
<dbReference type="Proteomes" id="UP000663791">
    <property type="component" value="Unassembled WGS sequence"/>
</dbReference>
<keyword evidence="3" id="KW-1185">Reference proteome</keyword>
<feature type="compositionally biased region" description="Pro residues" evidence="1">
    <location>
        <begin position="348"/>
        <end position="363"/>
    </location>
</feature>
<evidence type="ECO:0000256" key="1">
    <source>
        <dbReference type="SAM" id="MobiDB-lite"/>
    </source>
</evidence>
<evidence type="ECO:0008006" key="4">
    <source>
        <dbReference type="Google" id="ProtNLM"/>
    </source>
</evidence>